<evidence type="ECO:0000313" key="2">
    <source>
        <dbReference type="EMBL" id="KGO56587.1"/>
    </source>
</evidence>
<reference evidence="2 3" key="1">
    <citation type="journal article" date="2015" name="Mol. Plant Microbe Interact.">
        <title>Genome, transcriptome, and functional analyses of Penicillium expansum provide new insights into secondary metabolism and pathogenicity.</title>
        <authorList>
            <person name="Ballester A.R."/>
            <person name="Marcet-Houben M."/>
            <person name="Levin E."/>
            <person name="Sela N."/>
            <person name="Selma-Lazaro C."/>
            <person name="Carmona L."/>
            <person name="Wisniewski M."/>
            <person name="Droby S."/>
            <person name="Gonzalez-Candelas L."/>
            <person name="Gabaldon T."/>
        </authorList>
    </citation>
    <scope>NUCLEOTIDE SEQUENCE [LARGE SCALE GENOMIC DNA]</scope>
    <source>
        <strain evidence="2 3">MD-8</strain>
    </source>
</reference>
<dbReference type="EMBL" id="JQFZ01000166">
    <property type="protein sequence ID" value="KGO56587.1"/>
    <property type="molecule type" value="Genomic_DNA"/>
</dbReference>
<dbReference type="VEuPathDB" id="FungiDB:PEXP_059920"/>
<dbReference type="GeneID" id="27682435"/>
<evidence type="ECO:0000256" key="1">
    <source>
        <dbReference type="SAM" id="MobiDB-lite"/>
    </source>
</evidence>
<organism evidence="2 3">
    <name type="scientific">Penicillium expansum</name>
    <name type="common">Blue mold rot fungus</name>
    <dbReference type="NCBI Taxonomy" id="27334"/>
    <lineage>
        <taxon>Eukaryota</taxon>
        <taxon>Fungi</taxon>
        <taxon>Dikarya</taxon>
        <taxon>Ascomycota</taxon>
        <taxon>Pezizomycotina</taxon>
        <taxon>Eurotiomycetes</taxon>
        <taxon>Eurotiomycetidae</taxon>
        <taxon>Eurotiales</taxon>
        <taxon>Aspergillaceae</taxon>
        <taxon>Penicillium</taxon>
    </lineage>
</organism>
<dbReference type="RefSeq" id="XP_016598314.1">
    <property type="nucleotide sequence ID" value="XM_016747015.1"/>
</dbReference>
<dbReference type="HOGENOM" id="CLU_070380_0_0_1"/>
<gene>
    <name evidence="2" type="ORF">PEX2_097450</name>
</gene>
<keyword evidence="3" id="KW-1185">Reference proteome</keyword>
<feature type="region of interest" description="Disordered" evidence="1">
    <location>
        <begin position="1"/>
        <end position="24"/>
    </location>
</feature>
<proteinExistence type="predicted"/>
<protein>
    <submittedName>
        <fullName evidence="2">Uncharacterized protein</fullName>
    </submittedName>
</protein>
<name>A0A0A2IQ94_PENEN</name>
<comment type="caution">
    <text evidence="2">The sequence shown here is derived from an EMBL/GenBank/DDBJ whole genome shotgun (WGS) entry which is preliminary data.</text>
</comment>
<dbReference type="Proteomes" id="UP000030143">
    <property type="component" value="Unassembled WGS sequence"/>
</dbReference>
<dbReference type="OrthoDB" id="4475042at2759"/>
<evidence type="ECO:0000313" key="3">
    <source>
        <dbReference type="Proteomes" id="UP000030143"/>
    </source>
</evidence>
<dbReference type="STRING" id="27334.A0A0A2IQ94"/>
<dbReference type="AlphaFoldDB" id="A0A0A2IQ94"/>
<sequence length="286" mass="32569">MSSQSVVYESDTKSEQRMSQPTRTKIQADFQIARPAPKSSLGLAPKLLLQIQQLAPNERPVPVLEIWQPLFRKSKLTRNFHQKVKMRSGDVYATLDESYITTSIGRQKDFSNAKQDSEGSTLQKDIVAAMCHNDNTNSTIYFRDARCRWQTSVSTGPDQSTPNYRFTMSNENKDISDPGRMILQWESRSKENAPAGSLDAEQFVLLLIDRKARRKCRIATMTPGGFKIVVRKSSTLEHLQVCFGLTEPITSTMVQDPYKALEIWLYTQTLTLGAWVAYQEGWLNYN</sequence>
<accession>A0A0A2IQ94</accession>
<dbReference type="PhylomeDB" id="A0A0A2IQ94"/>